<evidence type="ECO:0000313" key="2">
    <source>
        <dbReference type="Proteomes" id="UP000789525"/>
    </source>
</evidence>
<organism evidence="1 2">
    <name type="scientific">Acaulospora colombiana</name>
    <dbReference type="NCBI Taxonomy" id="27376"/>
    <lineage>
        <taxon>Eukaryota</taxon>
        <taxon>Fungi</taxon>
        <taxon>Fungi incertae sedis</taxon>
        <taxon>Mucoromycota</taxon>
        <taxon>Glomeromycotina</taxon>
        <taxon>Glomeromycetes</taxon>
        <taxon>Diversisporales</taxon>
        <taxon>Acaulosporaceae</taxon>
        <taxon>Acaulospora</taxon>
    </lineage>
</organism>
<comment type="caution">
    <text evidence="1">The sequence shown here is derived from an EMBL/GenBank/DDBJ whole genome shotgun (WGS) entry which is preliminary data.</text>
</comment>
<reference evidence="1" key="1">
    <citation type="submission" date="2021-06" db="EMBL/GenBank/DDBJ databases">
        <authorList>
            <person name="Kallberg Y."/>
            <person name="Tangrot J."/>
            <person name="Rosling A."/>
        </authorList>
    </citation>
    <scope>NUCLEOTIDE SEQUENCE</scope>
    <source>
        <strain evidence="1">CL356</strain>
    </source>
</reference>
<gene>
    <name evidence="1" type="ORF">ACOLOM_LOCUS11520</name>
</gene>
<dbReference type="EMBL" id="CAJVPT010041878">
    <property type="protein sequence ID" value="CAG8728923.1"/>
    <property type="molecule type" value="Genomic_DNA"/>
</dbReference>
<evidence type="ECO:0000313" key="1">
    <source>
        <dbReference type="EMBL" id="CAG8728923.1"/>
    </source>
</evidence>
<keyword evidence="2" id="KW-1185">Reference proteome</keyword>
<name>A0ACA9PZK8_9GLOM</name>
<protein>
    <submittedName>
        <fullName evidence="1">12903_t:CDS:1</fullName>
    </submittedName>
</protein>
<feature type="non-terminal residue" evidence="1">
    <location>
        <position position="152"/>
    </location>
</feature>
<proteinExistence type="predicted"/>
<accession>A0ACA9PZK8</accession>
<dbReference type="Proteomes" id="UP000789525">
    <property type="component" value="Unassembled WGS sequence"/>
</dbReference>
<sequence>MDDYFPMPAKLRNNDPADIMFRRLGRLQIQFDHLAKDITSMQPKSASVSTKMGCKNKPVTGSLKERNSVWEQEPKKRLFPILVHDIMRLIVDDVCPNIETGALLSASKGGSAALKSMRLFYRANSYFSDLVTPKLFSNVAIGKARLIDDIPS</sequence>